<evidence type="ECO:0000313" key="2">
    <source>
        <dbReference type="Proteomes" id="UP000325081"/>
    </source>
</evidence>
<dbReference type="EMBL" id="BKCP01005183">
    <property type="protein sequence ID" value="GER36634.1"/>
    <property type="molecule type" value="Genomic_DNA"/>
</dbReference>
<name>A0A5A7PV57_STRAF</name>
<proteinExistence type="predicted"/>
<sequence length="203" mass="23795">MISNDFKSLERRERERLVNKCSISFRIIKRASGLHTAIRSEPHLFTLEIKHDPKALLLSIPEYAWPVRDPRKGKAVRPLLIQRNQAIGLRQFHKCPSLELQRHSRDFIPLSYTVTRVEKLRHRRVRRDQILVLFLESVPHGIVHPLTQPAYRRARIHNHLLLGRGLRQPHGLASHRDPDQPDCVERDHILASAFHQRRVDGVH</sequence>
<evidence type="ECO:0000313" key="1">
    <source>
        <dbReference type="EMBL" id="GER36634.1"/>
    </source>
</evidence>
<dbReference type="Proteomes" id="UP000325081">
    <property type="component" value="Unassembled WGS sequence"/>
</dbReference>
<comment type="caution">
    <text evidence="1">The sequence shown here is derived from an EMBL/GenBank/DDBJ whole genome shotgun (WGS) entry which is preliminary data.</text>
</comment>
<keyword evidence="2" id="KW-1185">Reference proteome</keyword>
<accession>A0A5A7PV57</accession>
<organism evidence="1 2">
    <name type="scientific">Striga asiatica</name>
    <name type="common">Asiatic witchweed</name>
    <name type="synonym">Buchnera asiatica</name>
    <dbReference type="NCBI Taxonomy" id="4170"/>
    <lineage>
        <taxon>Eukaryota</taxon>
        <taxon>Viridiplantae</taxon>
        <taxon>Streptophyta</taxon>
        <taxon>Embryophyta</taxon>
        <taxon>Tracheophyta</taxon>
        <taxon>Spermatophyta</taxon>
        <taxon>Magnoliopsida</taxon>
        <taxon>eudicotyledons</taxon>
        <taxon>Gunneridae</taxon>
        <taxon>Pentapetalae</taxon>
        <taxon>asterids</taxon>
        <taxon>lamiids</taxon>
        <taxon>Lamiales</taxon>
        <taxon>Orobanchaceae</taxon>
        <taxon>Buchnereae</taxon>
        <taxon>Striga</taxon>
    </lineage>
</organism>
<gene>
    <name evidence="1" type="ORF">STAS_12977</name>
</gene>
<reference evidence="2" key="1">
    <citation type="journal article" date="2019" name="Curr. Biol.">
        <title>Genome Sequence of Striga asiatica Provides Insight into the Evolution of Plant Parasitism.</title>
        <authorList>
            <person name="Yoshida S."/>
            <person name="Kim S."/>
            <person name="Wafula E.K."/>
            <person name="Tanskanen J."/>
            <person name="Kim Y.M."/>
            <person name="Honaas L."/>
            <person name="Yang Z."/>
            <person name="Spallek T."/>
            <person name="Conn C.E."/>
            <person name="Ichihashi Y."/>
            <person name="Cheong K."/>
            <person name="Cui S."/>
            <person name="Der J.P."/>
            <person name="Gundlach H."/>
            <person name="Jiao Y."/>
            <person name="Hori C."/>
            <person name="Ishida J.K."/>
            <person name="Kasahara H."/>
            <person name="Kiba T."/>
            <person name="Kim M.S."/>
            <person name="Koo N."/>
            <person name="Laohavisit A."/>
            <person name="Lee Y.H."/>
            <person name="Lumba S."/>
            <person name="McCourt P."/>
            <person name="Mortimer J.C."/>
            <person name="Mutuku J.M."/>
            <person name="Nomura T."/>
            <person name="Sasaki-Sekimoto Y."/>
            <person name="Seto Y."/>
            <person name="Wang Y."/>
            <person name="Wakatake T."/>
            <person name="Sakakibara H."/>
            <person name="Demura T."/>
            <person name="Yamaguchi S."/>
            <person name="Yoneyama K."/>
            <person name="Manabe R.I."/>
            <person name="Nelson D.C."/>
            <person name="Schulman A.H."/>
            <person name="Timko M.P."/>
            <person name="dePamphilis C.W."/>
            <person name="Choi D."/>
            <person name="Shirasu K."/>
        </authorList>
    </citation>
    <scope>NUCLEOTIDE SEQUENCE [LARGE SCALE GENOMIC DNA]</scope>
    <source>
        <strain evidence="2">cv. UVA1</strain>
    </source>
</reference>
<dbReference type="AlphaFoldDB" id="A0A5A7PV57"/>
<protein>
    <submittedName>
        <fullName evidence="1">Peptidase M24</fullName>
    </submittedName>
</protein>